<evidence type="ECO:0000313" key="3">
    <source>
        <dbReference type="Proteomes" id="UP000502196"/>
    </source>
</evidence>
<dbReference type="InterPro" id="IPR042070">
    <property type="entry name" value="PucR_C-HTH_sf"/>
</dbReference>
<accession>A0A6F9EEC0</accession>
<evidence type="ECO:0000313" key="2">
    <source>
        <dbReference type="EMBL" id="CAB3394769.1"/>
    </source>
</evidence>
<dbReference type="InterPro" id="IPR009057">
    <property type="entry name" value="Homeodomain-like_sf"/>
</dbReference>
<dbReference type="Proteomes" id="UP000502196">
    <property type="component" value="Chromosome"/>
</dbReference>
<dbReference type="InterPro" id="IPR025736">
    <property type="entry name" value="PucR_C-HTH_dom"/>
</dbReference>
<organism evidence="2 3">
    <name type="scientific">Kyrpidia spormannii</name>
    <dbReference type="NCBI Taxonomy" id="2055160"/>
    <lineage>
        <taxon>Bacteria</taxon>
        <taxon>Bacillati</taxon>
        <taxon>Bacillota</taxon>
        <taxon>Bacilli</taxon>
        <taxon>Bacillales</taxon>
        <taxon>Alicyclobacillaceae</taxon>
        <taxon>Kyrpidia</taxon>
    </lineage>
</organism>
<dbReference type="SUPFAM" id="SSF46689">
    <property type="entry name" value="Homeodomain-like"/>
    <property type="match status" value="1"/>
</dbReference>
<dbReference type="Pfam" id="PF13556">
    <property type="entry name" value="HTH_30"/>
    <property type="match status" value="1"/>
</dbReference>
<dbReference type="AlphaFoldDB" id="A0A6F9EEC0"/>
<reference evidence="2 3" key="1">
    <citation type="submission" date="2020-04" db="EMBL/GenBank/DDBJ databases">
        <authorList>
            <person name="Hogendoorn C."/>
        </authorList>
    </citation>
    <scope>NUCLEOTIDE SEQUENCE [LARGE SCALE GENOMIC DNA]</scope>
    <source>
        <strain evidence="2">COOX1</strain>
    </source>
</reference>
<proteinExistence type="predicted"/>
<dbReference type="RefSeq" id="WP_170086092.1">
    <property type="nucleotide sequence ID" value="NZ_CP047972.1"/>
</dbReference>
<feature type="domain" description="PucR C-terminal helix-turn-helix" evidence="1">
    <location>
        <begin position="181"/>
        <end position="236"/>
    </location>
</feature>
<name>A0A6F9EEC0_9BACL</name>
<dbReference type="PANTHER" id="PTHR33744">
    <property type="entry name" value="CARBOHYDRATE DIACID REGULATOR"/>
    <property type="match status" value="1"/>
</dbReference>
<sequence length="248" mass="28220">MPIRGAGDWVRTLLQGGDDPEGRGWEIGLIECHGVPPEGWSQVVLAMADGRRGALAAVEGARVWAARKTEIGSRGNEHKNQRGRAIQPWLEWVDNLEAELLVPFSVGVGRLTEGWLDWPLRRREAEEALVLGRVLRPGRRVHRYEDLAWERFLAAFPRTEALRYSRGVLKDALQQYAFIEETVRAMIEHHLNISEAARALFVHRNTLMYRLDRIQECTGLDPRRFDGALQLYTALVLHRFGQVAQSPC</sequence>
<protein>
    <recommendedName>
        <fullName evidence="1">PucR C-terminal helix-turn-helix domain-containing protein</fullName>
    </recommendedName>
</protein>
<gene>
    <name evidence="2" type="ORF">COOX1_2582</name>
</gene>
<dbReference type="EMBL" id="LR792683">
    <property type="protein sequence ID" value="CAB3394769.1"/>
    <property type="molecule type" value="Genomic_DNA"/>
</dbReference>
<dbReference type="InterPro" id="IPR051448">
    <property type="entry name" value="CdaR-like_regulators"/>
</dbReference>
<dbReference type="Gene3D" id="1.10.10.2840">
    <property type="entry name" value="PucR C-terminal helix-turn-helix domain"/>
    <property type="match status" value="1"/>
</dbReference>
<evidence type="ECO:0000259" key="1">
    <source>
        <dbReference type="Pfam" id="PF13556"/>
    </source>
</evidence>